<proteinExistence type="predicted"/>
<name>A0ABZ2SPZ1_9ENTE</name>
<protein>
    <submittedName>
        <fullName evidence="1">Uncharacterized protein</fullName>
    </submittedName>
</protein>
<accession>A0ABZ2SPZ1</accession>
<evidence type="ECO:0000313" key="2">
    <source>
        <dbReference type="Proteomes" id="UP000664701"/>
    </source>
</evidence>
<reference evidence="1 2" key="1">
    <citation type="submission" date="2024-03" db="EMBL/GenBank/DDBJ databases">
        <title>The Genome Sequence of Enterococcus sp. DIV2402.</title>
        <authorList>
            <consortium name="The Broad Institute Genomics Platform"/>
            <consortium name="The Broad Institute Microbial Omics Core"/>
            <consortium name="The Broad Institute Genomic Center for Infectious Diseases"/>
            <person name="Earl A."/>
            <person name="Manson A."/>
            <person name="Gilmore M."/>
            <person name="Schwartman J."/>
            <person name="Shea T."/>
            <person name="Abouelleil A."/>
            <person name="Cao P."/>
            <person name="Chapman S."/>
            <person name="Cusick C."/>
            <person name="Young S."/>
            <person name="Neafsey D."/>
            <person name="Nusbaum C."/>
            <person name="Birren B."/>
        </authorList>
    </citation>
    <scope>NUCLEOTIDE SEQUENCE [LARGE SCALE GENOMIC DNA]</scope>
    <source>
        <strain evidence="1 2">DIV2402</strain>
    </source>
</reference>
<dbReference type="RefSeq" id="WP_207872109.1">
    <property type="nucleotide sequence ID" value="NZ_CP147251.1"/>
</dbReference>
<gene>
    <name evidence="1" type="ORF">DOK78_002488</name>
</gene>
<evidence type="ECO:0000313" key="1">
    <source>
        <dbReference type="EMBL" id="WYJ77850.1"/>
    </source>
</evidence>
<dbReference type="Proteomes" id="UP000664701">
    <property type="component" value="Chromosome"/>
</dbReference>
<sequence>MKKRKPECLLATLVLLIAFAFFFIINNNRHSNSAESTIVKPIPSNEEKVVTYEIVEPKEKSIYLININLANRELEQEVFNTTNLTRPIEKTYYLEYKSDVGYYSVRLYDAKETVQIGTEKQATDRMTAFIPYEKINDGVVGIVLTTTDEEILNKVKQDPENAEKYISTEDTIQKQKIVIK</sequence>
<keyword evidence="2" id="KW-1185">Reference proteome</keyword>
<dbReference type="EMBL" id="CP147251">
    <property type="protein sequence ID" value="WYJ77850.1"/>
    <property type="molecule type" value="Genomic_DNA"/>
</dbReference>
<organism evidence="1 2">
    <name type="scientific">Candidatus Enterococcus lowellii</name>
    <dbReference type="NCBI Taxonomy" id="2230877"/>
    <lineage>
        <taxon>Bacteria</taxon>
        <taxon>Bacillati</taxon>
        <taxon>Bacillota</taxon>
        <taxon>Bacilli</taxon>
        <taxon>Lactobacillales</taxon>
        <taxon>Enterococcaceae</taxon>
        <taxon>Enterococcus</taxon>
    </lineage>
</organism>